<dbReference type="EMBL" id="JBCLPP010000004">
    <property type="protein sequence ID" value="MEY8244408.1"/>
    <property type="molecule type" value="Genomic_DNA"/>
</dbReference>
<protein>
    <submittedName>
        <fullName evidence="6">Efflux RND transporter periplasmic adaptor subunit</fullName>
    </submittedName>
</protein>
<dbReference type="Gene3D" id="2.40.420.20">
    <property type="match status" value="1"/>
</dbReference>
<dbReference type="PANTHER" id="PTHR30469">
    <property type="entry name" value="MULTIDRUG RESISTANCE PROTEIN MDTA"/>
    <property type="match status" value="1"/>
</dbReference>
<dbReference type="Gene3D" id="1.10.287.470">
    <property type="entry name" value="Helix hairpin bin"/>
    <property type="match status" value="1"/>
</dbReference>
<organism evidence="6 7">
    <name type="scientific">Heminiphilus faecis</name>
    <dbReference type="NCBI Taxonomy" id="2601703"/>
    <lineage>
        <taxon>Bacteria</taxon>
        <taxon>Pseudomonadati</taxon>
        <taxon>Bacteroidota</taxon>
        <taxon>Bacteroidia</taxon>
        <taxon>Bacteroidales</taxon>
        <taxon>Muribaculaceae</taxon>
        <taxon>Heminiphilus</taxon>
    </lineage>
</organism>
<dbReference type="Gene3D" id="2.40.30.170">
    <property type="match status" value="1"/>
</dbReference>
<name>A0ABV4CSP1_9BACT</name>
<keyword evidence="7" id="KW-1185">Reference proteome</keyword>
<feature type="chain" id="PRO_5045494072" evidence="2">
    <location>
        <begin position="23"/>
        <end position="354"/>
    </location>
</feature>
<dbReference type="Pfam" id="PF25973">
    <property type="entry name" value="BSH_CzcB"/>
    <property type="match status" value="1"/>
</dbReference>
<gene>
    <name evidence="6" type="ORF">AAK873_02095</name>
</gene>
<dbReference type="InterPro" id="IPR006143">
    <property type="entry name" value="RND_pump_MFP"/>
</dbReference>
<dbReference type="RefSeq" id="WP_369863164.1">
    <property type="nucleotide sequence ID" value="NZ_JBCLPP010000004.1"/>
</dbReference>
<evidence type="ECO:0000259" key="4">
    <source>
        <dbReference type="Pfam" id="PF25967"/>
    </source>
</evidence>
<keyword evidence="2" id="KW-0732">Signal</keyword>
<dbReference type="PANTHER" id="PTHR30469:SF20">
    <property type="entry name" value="EFFLUX RND TRANSPORTER PERIPLASMIC ADAPTOR SUBUNIT"/>
    <property type="match status" value="1"/>
</dbReference>
<dbReference type="InterPro" id="IPR058792">
    <property type="entry name" value="Beta-barrel_RND_2"/>
</dbReference>
<evidence type="ECO:0000259" key="5">
    <source>
        <dbReference type="Pfam" id="PF25973"/>
    </source>
</evidence>
<comment type="similarity">
    <text evidence="1">Belongs to the membrane fusion protein (MFP) (TC 8.A.1) family.</text>
</comment>
<feature type="domain" description="Multidrug resistance protein MdtA-like C-terminal permuted SH3" evidence="4">
    <location>
        <begin position="286"/>
        <end position="343"/>
    </location>
</feature>
<sequence length="354" mass="37954">MAHLSICSTFIPSILTIMALMALNGCKNHDKETVTPPAKVEVKVMGDNTQGGDGRLFSGTTESAESSTVSFSVPGTVTRIYVNVGDKVSKGQLLARIKDQSLVNTNNIAQAELEEARDAYRRLKKLHDANALPDIKWVEVQSKLKQAENAAALAGRAVGDASLYSPITGYVSEKMMDDGQTVIAAQAVMRIVNLNDMRIAISVPEQEISNFNDGCAASITVGGVDSMRLQGRLVQKAVVADPLTRSYTVKFSIPNPDDKILPGMIGTVAVNGCSADSIHFQTSSFVLPSQSVLLDSDSRQFVWVVKNGKAMRRFITSDQFTHDGVMVNGLSRGDSVIVAGMQKVSTGTEVSVVK</sequence>
<feature type="domain" description="CusB-like beta-barrel" evidence="3">
    <location>
        <begin position="200"/>
        <end position="271"/>
    </location>
</feature>
<dbReference type="SUPFAM" id="SSF111369">
    <property type="entry name" value="HlyD-like secretion proteins"/>
    <property type="match status" value="1"/>
</dbReference>
<evidence type="ECO:0000256" key="2">
    <source>
        <dbReference type="SAM" id="SignalP"/>
    </source>
</evidence>
<dbReference type="Pfam" id="PF25967">
    <property type="entry name" value="RND-MFP_C"/>
    <property type="match status" value="1"/>
</dbReference>
<feature type="signal peptide" evidence="2">
    <location>
        <begin position="1"/>
        <end position="22"/>
    </location>
</feature>
<evidence type="ECO:0000313" key="7">
    <source>
        <dbReference type="Proteomes" id="UP001565200"/>
    </source>
</evidence>
<dbReference type="Pfam" id="PF25954">
    <property type="entry name" value="Beta-barrel_RND_2"/>
    <property type="match status" value="1"/>
</dbReference>
<accession>A0ABV4CSP1</accession>
<reference evidence="6 7" key="1">
    <citation type="submission" date="2024-03" db="EMBL/GenBank/DDBJ databases">
        <title>Mouse gut bacterial collection (mGBC) of GemPharmatech.</title>
        <authorList>
            <person name="He Y."/>
            <person name="Dong L."/>
            <person name="Wu D."/>
            <person name="Gao X."/>
            <person name="Lin Z."/>
        </authorList>
    </citation>
    <scope>NUCLEOTIDE SEQUENCE [LARGE SCALE GENOMIC DNA]</scope>
    <source>
        <strain evidence="6 7">54-13</strain>
    </source>
</reference>
<dbReference type="Proteomes" id="UP001565200">
    <property type="component" value="Unassembled WGS sequence"/>
</dbReference>
<dbReference type="Gene3D" id="2.40.50.100">
    <property type="match status" value="1"/>
</dbReference>
<evidence type="ECO:0000259" key="3">
    <source>
        <dbReference type="Pfam" id="PF25954"/>
    </source>
</evidence>
<comment type="caution">
    <text evidence="6">The sequence shown here is derived from an EMBL/GenBank/DDBJ whole genome shotgun (WGS) entry which is preliminary data.</text>
</comment>
<feature type="domain" description="CzcB-like barrel-sandwich hybrid" evidence="5">
    <location>
        <begin position="68"/>
        <end position="192"/>
    </location>
</feature>
<evidence type="ECO:0000256" key="1">
    <source>
        <dbReference type="ARBA" id="ARBA00009477"/>
    </source>
</evidence>
<proteinExistence type="inferred from homology"/>
<dbReference type="InterPro" id="IPR058627">
    <property type="entry name" value="MdtA-like_C"/>
</dbReference>
<dbReference type="NCBIfam" id="TIGR01730">
    <property type="entry name" value="RND_mfp"/>
    <property type="match status" value="1"/>
</dbReference>
<evidence type="ECO:0000313" key="6">
    <source>
        <dbReference type="EMBL" id="MEY8244408.1"/>
    </source>
</evidence>
<dbReference type="InterPro" id="IPR058647">
    <property type="entry name" value="BSH_CzcB-like"/>
</dbReference>